<evidence type="ECO:0000313" key="9">
    <source>
        <dbReference type="EMBL" id="APW60045.1"/>
    </source>
</evidence>
<keyword evidence="10" id="KW-1185">Reference proteome</keyword>
<gene>
    <name evidence="7 9" type="primary">recO</name>
    <name evidence="9" type="ORF">BSF38_01507</name>
</gene>
<dbReference type="HAMAP" id="MF_00201">
    <property type="entry name" value="RecO"/>
    <property type="match status" value="1"/>
</dbReference>
<dbReference type="STRING" id="1387353.BSF38_01507"/>
<dbReference type="PANTHER" id="PTHR33991:SF1">
    <property type="entry name" value="DNA REPAIR PROTEIN RECO"/>
    <property type="match status" value="1"/>
</dbReference>
<comment type="similarity">
    <text evidence="1 7">Belongs to the RecO family.</text>
</comment>
<dbReference type="GO" id="GO:0006310">
    <property type="term" value="P:DNA recombination"/>
    <property type="evidence" value="ECO:0007669"/>
    <property type="project" value="UniProtKB-UniRule"/>
</dbReference>
<dbReference type="OrthoDB" id="9797083at2"/>
<protein>
    <recommendedName>
        <fullName evidence="2 7">DNA repair protein RecO</fullName>
    </recommendedName>
    <alternativeName>
        <fullName evidence="6 7">Recombination protein O</fullName>
    </alternativeName>
</protein>
<accession>A0A1U7CM81</accession>
<reference evidence="10" key="1">
    <citation type="submission" date="2016-12" db="EMBL/GenBank/DDBJ databases">
        <title>Comparative genomics of four Isosphaeraceae planctomycetes: a common pool of plasmids and glycoside hydrolase genes.</title>
        <authorList>
            <person name="Ivanova A."/>
        </authorList>
    </citation>
    <scope>NUCLEOTIDE SEQUENCE [LARGE SCALE GENOMIC DNA]</scope>
    <source>
        <strain evidence="10">PX4</strain>
    </source>
</reference>
<dbReference type="EMBL" id="CP019082">
    <property type="protein sequence ID" value="APW60045.1"/>
    <property type="molecule type" value="Genomic_DNA"/>
</dbReference>
<dbReference type="InterPro" id="IPR003717">
    <property type="entry name" value="RecO"/>
</dbReference>
<keyword evidence="5 7" id="KW-0234">DNA repair</keyword>
<evidence type="ECO:0000256" key="6">
    <source>
        <dbReference type="ARBA" id="ARBA00033409"/>
    </source>
</evidence>
<comment type="function">
    <text evidence="7">Involved in DNA repair and RecF pathway recombination.</text>
</comment>
<dbReference type="SUPFAM" id="SSF50249">
    <property type="entry name" value="Nucleic acid-binding proteins"/>
    <property type="match status" value="1"/>
</dbReference>
<dbReference type="InterPro" id="IPR012340">
    <property type="entry name" value="NA-bd_OB-fold"/>
</dbReference>
<dbReference type="Proteomes" id="UP000186309">
    <property type="component" value="Chromosome"/>
</dbReference>
<evidence type="ECO:0000256" key="2">
    <source>
        <dbReference type="ARBA" id="ARBA00021310"/>
    </source>
</evidence>
<dbReference type="RefSeq" id="WP_076344422.1">
    <property type="nucleotide sequence ID" value="NZ_CP019082.1"/>
</dbReference>
<evidence type="ECO:0000259" key="8">
    <source>
        <dbReference type="Pfam" id="PF11967"/>
    </source>
</evidence>
<keyword evidence="3 7" id="KW-0227">DNA damage</keyword>
<name>A0A1U7CM81_9BACT</name>
<dbReference type="KEGG" id="pbor:BSF38_01507"/>
<evidence type="ECO:0000256" key="1">
    <source>
        <dbReference type="ARBA" id="ARBA00007452"/>
    </source>
</evidence>
<dbReference type="GO" id="GO:0006302">
    <property type="term" value="P:double-strand break repair"/>
    <property type="evidence" value="ECO:0007669"/>
    <property type="project" value="TreeGrafter"/>
</dbReference>
<dbReference type="InterPro" id="IPR022572">
    <property type="entry name" value="DNA_rep/recomb_RecO_N"/>
</dbReference>
<evidence type="ECO:0000256" key="3">
    <source>
        <dbReference type="ARBA" id="ARBA00022763"/>
    </source>
</evidence>
<dbReference type="Gene3D" id="1.20.1440.120">
    <property type="entry name" value="Recombination protein O, C-terminal domain"/>
    <property type="match status" value="1"/>
</dbReference>
<dbReference type="AlphaFoldDB" id="A0A1U7CM81"/>
<dbReference type="NCBIfam" id="TIGR00613">
    <property type="entry name" value="reco"/>
    <property type="match status" value="1"/>
</dbReference>
<evidence type="ECO:0000256" key="7">
    <source>
        <dbReference type="HAMAP-Rule" id="MF_00201"/>
    </source>
</evidence>
<dbReference type="GO" id="GO:0043590">
    <property type="term" value="C:bacterial nucleoid"/>
    <property type="evidence" value="ECO:0007669"/>
    <property type="project" value="TreeGrafter"/>
</dbReference>
<evidence type="ECO:0000313" key="10">
    <source>
        <dbReference type="Proteomes" id="UP000186309"/>
    </source>
</evidence>
<dbReference type="InterPro" id="IPR037278">
    <property type="entry name" value="ARFGAP/RecO"/>
</dbReference>
<proteinExistence type="inferred from homology"/>
<dbReference type="Pfam" id="PF11967">
    <property type="entry name" value="RecO_N"/>
    <property type="match status" value="1"/>
</dbReference>
<evidence type="ECO:0000256" key="5">
    <source>
        <dbReference type="ARBA" id="ARBA00023204"/>
    </source>
</evidence>
<dbReference type="Gene3D" id="2.40.50.140">
    <property type="entry name" value="Nucleic acid-binding proteins"/>
    <property type="match status" value="1"/>
</dbReference>
<dbReference type="SUPFAM" id="SSF57863">
    <property type="entry name" value="ArfGap/RecO-like zinc finger"/>
    <property type="match status" value="1"/>
</dbReference>
<dbReference type="Pfam" id="PF02565">
    <property type="entry name" value="RecO_C"/>
    <property type="match status" value="1"/>
</dbReference>
<feature type="domain" description="DNA replication/recombination mediator RecO N-terminal" evidence="8">
    <location>
        <begin position="6"/>
        <end position="79"/>
    </location>
</feature>
<keyword evidence="4 7" id="KW-0233">DNA recombination</keyword>
<evidence type="ECO:0000256" key="4">
    <source>
        <dbReference type="ARBA" id="ARBA00023172"/>
    </source>
</evidence>
<dbReference type="InterPro" id="IPR042242">
    <property type="entry name" value="RecO_C"/>
</dbReference>
<sequence length="247" mass="26791">MPANRSLAIVVRTVDVFETSLVATLFTRELGKVSALAKGGRRLKSPFQGGLDLLGVSDIVLLPKASEALDLLTEAAPLERFACLRRDLAALYAGYYIAELLTDLTDYHDPHPKLFDAARITLRHLGDASLRTRRVLRFELACLRELGHMPTLDRCAHCGEPVDVREAVAFGLATGGVLCPVCRPGQPHVVTLPARTIEAVRVLASPGSDWREIELAGSSLASIRQTVGAVISHVLGHRPRVWPLLGV</sequence>
<organism evidence="9 10">
    <name type="scientific">Paludisphaera borealis</name>
    <dbReference type="NCBI Taxonomy" id="1387353"/>
    <lineage>
        <taxon>Bacteria</taxon>
        <taxon>Pseudomonadati</taxon>
        <taxon>Planctomycetota</taxon>
        <taxon>Planctomycetia</taxon>
        <taxon>Isosphaerales</taxon>
        <taxon>Isosphaeraceae</taxon>
        <taxon>Paludisphaera</taxon>
    </lineage>
</organism>
<dbReference type="PANTHER" id="PTHR33991">
    <property type="entry name" value="DNA REPAIR PROTEIN RECO"/>
    <property type="match status" value="1"/>
</dbReference>